<dbReference type="Proteomes" id="UP000198599">
    <property type="component" value="Unassembled WGS sequence"/>
</dbReference>
<dbReference type="AlphaFoldDB" id="A0A1I5BNU9"/>
<evidence type="ECO:0000313" key="3">
    <source>
        <dbReference type="Proteomes" id="UP000198599"/>
    </source>
</evidence>
<dbReference type="InterPro" id="IPR018637">
    <property type="entry name" value="DUF2059"/>
</dbReference>
<dbReference type="EMBL" id="FOVP01000008">
    <property type="protein sequence ID" value="SFN76286.1"/>
    <property type="molecule type" value="Genomic_DNA"/>
</dbReference>
<dbReference type="STRING" id="1005928.SAMN04487859_108114"/>
<reference evidence="3" key="1">
    <citation type="submission" date="2016-10" db="EMBL/GenBank/DDBJ databases">
        <authorList>
            <person name="Varghese N."/>
            <person name="Submissions S."/>
        </authorList>
    </citation>
    <scope>NUCLEOTIDE SEQUENCE [LARGE SCALE GENOMIC DNA]</scope>
    <source>
        <strain evidence="3">DSM 28463</strain>
    </source>
</reference>
<sequence length="281" mass="30258">MLVTPIRQMPRLARIVFLGALIVLIGLVPLRAADRDRLEAFLEVTGFGVALDSIALAAADAPAMLGLSASDFGHDWARVAGEVFDTGRMRSTGLDILSETLSDEMLIHAADFYASDLGQRLVAVENASHLVEDDDAKRAEGEALLAETEAARLKVLRDMNDAVDGAGSGVRAVQEIQLRFLLAASYAGVLESGLDEGALRAVLAEGEDELREALQASALANAAYTYQELGTDDLRAYVEALQHPLMAQVYELMNAVQYEIMAGRFEVLAARMADMHPGQEL</sequence>
<gene>
    <name evidence="2" type="ORF">SAMN04487859_108114</name>
</gene>
<dbReference type="Pfam" id="PF09832">
    <property type="entry name" value="DUF2059"/>
    <property type="match status" value="1"/>
</dbReference>
<organism evidence="2 3">
    <name type="scientific">Roseovarius lutimaris</name>
    <dbReference type="NCBI Taxonomy" id="1005928"/>
    <lineage>
        <taxon>Bacteria</taxon>
        <taxon>Pseudomonadati</taxon>
        <taxon>Pseudomonadota</taxon>
        <taxon>Alphaproteobacteria</taxon>
        <taxon>Rhodobacterales</taxon>
        <taxon>Roseobacteraceae</taxon>
        <taxon>Roseovarius</taxon>
    </lineage>
</organism>
<dbReference type="RefSeq" id="WP_245736273.1">
    <property type="nucleotide sequence ID" value="NZ_FOVP01000008.1"/>
</dbReference>
<accession>A0A1I5BNU9</accession>
<evidence type="ECO:0000259" key="1">
    <source>
        <dbReference type="Pfam" id="PF09832"/>
    </source>
</evidence>
<evidence type="ECO:0000313" key="2">
    <source>
        <dbReference type="EMBL" id="SFN76286.1"/>
    </source>
</evidence>
<protein>
    <recommendedName>
        <fullName evidence="1">DUF2059 domain-containing protein</fullName>
    </recommendedName>
</protein>
<feature type="domain" description="DUF2059" evidence="1">
    <location>
        <begin position="88"/>
        <end position="129"/>
    </location>
</feature>
<proteinExistence type="predicted"/>
<keyword evidence="3" id="KW-1185">Reference proteome</keyword>
<name>A0A1I5BNU9_9RHOB</name>